<dbReference type="Proteomes" id="UP000195787">
    <property type="component" value="Unassembled WGS sequence"/>
</dbReference>
<dbReference type="RefSeq" id="WP_143244745.1">
    <property type="nucleotide sequence ID" value="NZ_FUHU01000045.1"/>
</dbReference>
<feature type="compositionally biased region" description="Low complexity" evidence="1">
    <location>
        <begin position="300"/>
        <end position="314"/>
    </location>
</feature>
<feature type="region of interest" description="Disordered" evidence="1">
    <location>
        <begin position="284"/>
        <end position="354"/>
    </location>
</feature>
<proteinExistence type="predicted"/>
<evidence type="ECO:0000313" key="3">
    <source>
        <dbReference type="Proteomes" id="UP000195787"/>
    </source>
</evidence>
<protein>
    <submittedName>
        <fullName evidence="2">TPR-repeat-containing protein</fullName>
    </submittedName>
</protein>
<feature type="compositionally biased region" description="Acidic residues" evidence="1">
    <location>
        <begin position="256"/>
        <end position="272"/>
    </location>
</feature>
<name>A0A1R4GJM0_9MICO</name>
<accession>A0A1R4GJM0</accession>
<feature type="compositionally biased region" description="Acidic residues" evidence="1">
    <location>
        <begin position="338"/>
        <end position="354"/>
    </location>
</feature>
<sequence>MRNHAQRGGRDREDDGMPDLRPVRERFRAPDLPADVTPDELDGIARMQLKTLQKENADVAAMHLAMTARLIDDDPELAHQHALAASRTAGRIGVVRETLGITAYTTGDFALALRELRTYRRITGNDDQIPLMVDCERGLSRPEKALELARSVDASKLDTEVRVELAIAKSGARLDLGQAQEALEELRIPELDRTRAFDYSPALFAAHATVLEELGRTEESAEWFALSDKAVDALENAYLEKGTEEVSIEEERLPEPEPELEPEQEQESDEAVADEVVVDEAVADEAPVEVEEAAADESPVEAAPVEEAPVAEAPVSEDEAAPVAEVSETPADAAGAADADDAEDDIALFDFKED</sequence>
<evidence type="ECO:0000313" key="2">
    <source>
        <dbReference type="EMBL" id="SJM68320.1"/>
    </source>
</evidence>
<feature type="compositionally biased region" description="Acidic residues" evidence="1">
    <location>
        <begin position="284"/>
        <end position="299"/>
    </location>
</feature>
<feature type="compositionally biased region" description="Low complexity" evidence="1">
    <location>
        <begin position="321"/>
        <end position="337"/>
    </location>
</feature>
<evidence type="ECO:0000256" key="1">
    <source>
        <dbReference type="SAM" id="MobiDB-lite"/>
    </source>
</evidence>
<dbReference type="EMBL" id="FUHU01000045">
    <property type="protein sequence ID" value="SJM68320.1"/>
    <property type="molecule type" value="Genomic_DNA"/>
</dbReference>
<feature type="region of interest" description="Disordered" evidence="1">
    <location>
        <begin position="241"/>
        <end position="272"/>
    </location>
</feature>
<keyword evidence="3" id="KW-1185">Reference proteome</keyword>
<feature type="region of interest" description="Disordered" evidence="1">
    <location>
        <begin position="1"/>
        <end position="37"/>
    </location>
</feature>
<feature type="compositionally biased region" description="Basic and acidic residues" evidence="1">
    <location>
        <begin position="241"/>
        <end position="255"/>
    </location>
</feature>
<dbReference type="GeneID" id="303174034"/>
<dbReference type="AlphaFoldDB" id="A0A1R4GJM0"/>
<gene>
    <name evidence="2" type="ORF">CZ674_12520</name>
</gene>
<organism evidence="2 3">
    <name type="scientific">Agrococcus casei LMG 22410</name>
    <dbReference type="NCBI Taxonomy" id="1255656"/>
    <lineage>
        <taxon>Bacteria</taxon>
        <taxon>Bacillati</taxon>
        <taxon>Actinomycetota</taxon>
        <taxon>Actinomycetes</taxon>
        <taxon>Micrococcales</taxon>
        <taxon>Microbacteriaceae</taxon>
        <taxon>Agrococcus</taxon>
    </lineage>
</organism>
<reference evidence="2 3" key="1">
    <citation type="submission" date="2017-02" db="EMBL/GenBank/DDBJ databases">
        <authorList>
            <person name="Peterson S.W."/>
        </authorList>
    </citation>
    <scope>NUCLEOTIDE SEQUENCE [LARGE SCALE GENOMIC DNA]</scope>
    <source>
        <strain evidence="2 3">LMG 22410</strain>
    </source>
</reference>